<dbReference type="STRING" id="490188.SAMN04488068_2573"/>
<accession>A0A1M5QFM6</accession>
<proteinExistence type="predicted"/>
<gene>
    <name evidence="1" type="ORF">SAMN04488068_2573</name>
</gene>
<evidence type="ECO:0000313" key="1">
    <source>
        <dbReference type="EMBL" id="SHH12650.1"/>
    </source>
</evidence>
<dbReference type="EMBL" id="FQWZ01000006">
    <property type="protein sequence ID" value="SHH12650.1"/>
    <property type="molecule type" value="Genomic_DNA"/>
</dbReference>
<sequence length="70" mass="7574">MPASRVTPLAPSGRIAAARSFVVQLHPLPSTPTNQPMCGRVENVATGEYTDFASLEELDRFMRLIAGRSS</sequence>
<organism evidence="1 2">
    <name type="scientific">Hydrocarboniphaga daqingensis</name>
    <dbReference type="NCBI Taxonomy" id="490188"/>
    <lineage>
        <taxon>Bacteria</taxon>
        <taxon>Pseudomonadati</taxon>
        <taxon>Pseudomonadota</taxon>
        <taxon>Gammaproteobacteria</taxon>
        <taxon>Nevskiales</taxon>
        <taxon>Nevskiaceae</taxon>
        <taxon>Hydrocarboniphaga</taxon>
    </lineage>
</organism>
<evidence type="ECO:0000313" key="2">
    <source>
        <dbReference type="Proteomes" id="UP000199758"/>
    </source>
</evidence>
<name>A0A1M5QFM6_9GAMM</name>
<reference evidence="1 2" key="1">
    <citation type="submission" date="2016-11" db="EMBL/GenBank/DDBJ databases">
        <authorList>
            <person name="Jaros S."/>
            <person name="Januszkiewicz K."/>
            <person name="Wedrychowicz H."/>
        </authorList>
    </citation>
    <scope>NUCLEOTIDE SEQUENCE [LARGE SCALE GENOMIC DNA]</scope>
    <source>
        <strain evidence="1 2">CGMCC 1.7049</strain>
    </source>
</reference>
<dbReference type="AlphaFoldDB" id="A0A1M5QFM6"/>
<protein>
    <submittedName>
        <fullName evidence="1">Uncharacterized protein</fullName>
    </submittedName>
</protein>
<keyword evidence="2" id="KW-1185">Reference proteome</keyword>
<dbReference type="Proteomes" id="UP000199758">
    <property type="component" value="Unassembled WGS sequence"/>
</dbReference>
<dbReference type="RefSeq" id="WP_139250276.1">
    <property type="nucleotide sequence ID" value="NZ_FQWZ01000006.1"/>
</dbReference>